<evidence type="ECO:0000313" key="5">
    <source>
        <dbReference type="Proteomes" id="UP000578112"/>
    </source>
</evidence>
<dbReference type="Gene3D" id="3.40.640.10">
    <property type="entry name" value="Type I PLP-dependent aspartate aminotransferase-like (Major domain)"/>
    <property type="match status" value="1"/>
</dbReference>
<dbReference type="SUPFAM" id="SSF53383">
    <property type="entry name" value="PLP-dependent transferases"/>
    <property type="match status" value="1"/>
</dbReference>
<evidence type="ECO:0000313" key="4">
    <source>
        <dbReference type="EMBL" id="MBB4764925.1"/>
    </source>
</evidence>
<comment type="cofactor">
    <cofactor evidence="1">
        <name>pyridoxal 5'-phosphate</name>
        <dbReference type="ChEBI" id="CHEBI:597326"/>
    </cofactor>
</comment>
<dbReference type="PANTHER" id="PTHR43586">
    <property type="entry name" value="CYSTEINE DESULFURASE"/>
    <property type="match status" value="1"/>
</dbReference>
<proteinExistence type="predicted"/>
<gene>
    <name evidence="4" type="ORF">BJ971_005481</name>
</gene>
<evidence type="ECO:0000256" key="1">
    <source>
        <dbReference type="ARBA" id="ARBA00001933"/>
    </source>
</evidence>
<feature type="domain" description="Aminotransferase class V" evidence="3">
    <location>
        <begin position="30"/>
        <end position="392"/>
    </location>
</feature>
<dbReference type="InterPro" id="IPR015422">
    <property type="entry name" value="PyrdxlP-dep_Trfase_small"/>
</dbReference>
<dbReference type="Pfam" id="PF00266">
    <property type="entry name" value="Aminotran_5"/>
    <property type="match status" value="1"/>
</dbReference>
<dbReference type="GO" id="GO:0009000">
    <property type="term" value="F:selenocysteine lyase activity"/>
    <property type="evidence" value="ECO:0007669"/>
    <property type="project" value="UniProtKB-EC"/>
</dbReference>
<evidence type="ECO:0000256" key="2">
    <source>
        <dbReference type="ARBA" id="ARBA00022898"/>
    </source>
</evidence>
<comment type="caution">
    <text evidence="4">The sequence shown here is derived from an EMBL/GenBank/DDBJ whole genome shotgun (WGS) entry which is preliminary data.</text>
</comment>
<dbReference type="InterPro" id="IPR015424">
    <property type="entry name" value="PyrdxlP-dep_Trfase"/>
</dbReference>
<dbReference type="Gene3D" id="3.90.1150.10">
    <property type="entry name" value="Aspartate Aminotransferase, domain 1"/>
    <property type="match status" value="1"/>
</dbReference>
<keyword evidence="5" id="KW-1185">Reference proteome</keyword>
<dbReference type="RefSeq" id="WP_184996057.1">
    <property type="nucleotide sequence ID" value="NZ_BOMK01000026.1"/>
</dbReference>
<keyword evidence="4" id="KW-0808">Transferase</keyword>
<dbReference type="EC" id="4.4.1.16" evidence="4"/>
<dbReference type="AlphaFoldDB" id="A0A7W7I201"/>
<reference evidence="4 5" key="1">
    <citation type="submission" date="2020-08" db="EMBL/GenBank/DDBJ databases">
        <title>Sequencing the genomes of 1000 actinobacteria strains.</title>
        <authorList>
            <person name="Klenk H.-P."/>
        </authorList>
    </citation>
    <scope>NUCLEOTIDE SEQUENCE [LARGE SCALE GENOMIC DNA]</scope>
    <source>
        <strain evidence="4 5">DSM 43149</strain>
    </source>
</reference>
<dbReference type="InterPro" id="IPR015421">
    <property type="entry name" value="PyrdxlP-dep_Trfase_major"/>
</dbReference>
<dbReference type="EC" id="2.8.1.7" evidence="4"/>
<dbReference type="EMBL" id="JACHNH010000001">
    <property type="protein sequence ID" value="MBB4764925.1"/>
    <property type="molecule type" value="Genomic_DNA"/>
</dbReference>
<dbReference type="PANTHER" id="PTHR43586:SF8">
    <property type="entry name" value="CYSTEINE DESULFURASE 1, CHLOROPLASTIC"/>
    <property type="match status" value="1"/>
</dbReference>
<evidence type="ECO:0000259" key="3">
    <source>
        <dbReference type="Pfam" id="PF00266"/>
    </source>
</evidence>
<keyword evidence="4" id="KW-0456">Lyase</keyword>
<name>A0A7W7I201_9ACTN</name>
<organism evidence="4 5">
    <name type="scientific">Actinoplanes digitatis</name>
    <dbReference type="NCBI Taxonomy" id="1868"/>
    <lineage>
        <taxon>Bacteria</taxon>
        <taxon>Bacillati</taxon>
        <taxon>Actinomycetota</taxon>
        <taxon>Actinomycetes</taxon>
        <taxon>Micromonosporales</taxon>
        <taxon>Micromonosporaceae</taxon>
        <taxon>Actinoplanes</taxon>
    </lineage>
</organism>
<dbReference type="InterPro" id="IPR000192">
    <property type="entry name" value="Aminotrans_V_dom"/>
</dbReference>
<dbReference type="GO" id="GO:0031071">
    <property type="term" value="F:cysteine desulfurase activity"/>
    <property type="evidence" value="ECO:0007669"/>
    <property type="project" value="UniProtKB-EC"/>
</dbReference>
<protein>
    <submittedName>
        <fullName evidence="4">Cysteine desulfurase/selenocysteine lyase</fullName>
        <ecNumber evidence="4">2.8.1.7</ecNumber>
        <ecNumber evidence="4">4.4.1.16</ecNumber>
    </submittedName>
</protein>
<keyword evidence="2" id="KW-0663">Pyridoxal phosphate</keyword>
<dbReference type="Proteomes" id="UP000578112">
    <property type="component" value="Unassembled WGS sequence"/>
</dbReference>
<sequence length="405" mass="43634">MLTRTGSGAALASPASFDVLARTVAGRRLIYLDSAATTLRPRPVVDAVCRYYTTNGANIHRGKHLLSEEASDQYERVRIQTAEFVGARSEEIVFVRNTTEALNMVAAGLDLNADDLVLGSLDAHHSNLLPWRVRSRLRLIPVRPDGGLDLAEFERALAEGPRVVALTACSNVTGVYSPLDGLIRLAKQAGAIVVVDAAQSLPHRREIFRAAGADFVAFSGHKMCGPTGVGVLCGRMSALERLRPVMLGGGTVDWVDTQGHRIRKVPHRFEYGTPDIAAVIGFGAALSYLDELGEREIREHDTVLANALLAECARRDTVRVIGPAPDGDHAGVVSMELPGFARLDEVARALSDSFGVMCRSGHMCAQPLVDGLAGGQVLRMSTYIYNSVTDVEEAFHCLDKVLEAL</sequence>
<accession>A0A7W7I201</accession>